<keyword evidence="1" id="KW-1133">Transmembrane helix</keyword>
<reference evidence="3" key="1">
    <citation type="submission" date="2016-10" db="EMBL/GenBank/DDBJ databases">
        <authorList>
            <person name="Varghese N."/>
            <person name="Submissions S."/>
        </authorList>
    </citation>
    <scope>NUCLEOTIDE SEQUENCE [LARGE SCALE GENOMIC DNA]</scope>
    <source>
        <strain evidence="3">CGMCC 1.8975</strain>
    </source>
</reference>
<feature type="transmembrane region" description="Helical" evidence="1">
    <location>
        <begin position="12"/>
        <end position="33"/>
    </location>
</feature>
<keyword evidence="3" id="KW-1185">Reference proteome</keyword>
<evidence type="ECO:0008006" key="4">
    <source>
        <dbReference type="Google" id="ProtNLM"/>
    </source>
</evidence>
<feature type="transmembrane region" description="Helical" evidence="1">
    <location>
        <begin position="76"/>
        <end position="97"/>
    </location>
</feature>
<protein>
    <recommendedName>
        <fullName evidence="4">Rod shape-determining protein MreD</fullName>
    </recommendedName>
</protein>
<dbReference type="OrthoDB" id="1132160at2"/>
<dbReference type="AlphaFoldDB" id="A0A1H3KB23"/>
<feature type="transmembrane region" description="Helical" evidence="1">
    <location>
        <begin position="118"/>
        <end position="137"/>
    </location>
</feature>
<evidence type="ECO:0000256" key="1">
    <source>
        <dbReference type="SAM" id="Phobius"/>
    </source>
</evidence>
<feature type="transmembrane region" description="Helical" evidence="1">
    <location>
        <begin position="40"/>
        <end position="64"/>
    </location>
</feature>
<evidence type="ECO:0000313" key="2">
    <source>
        <dbReference type="EMBL" id="SDY49313.1"/>
    </source>
</evidence>
<evidence type="ECO:0000313" key="3">
    <source>
        <dbReference type="Proteomes" id="UP000199249"/>
    </source>
</evidence>
<dbReference type="EMBL" id="FNOV01000009">
    <property type="protein sequence ID" value="SDY49313.1"/>
    <property type="molecule type" value="Genomic_DNA"/>
</dbReference>
<proteinExistence type="predicted"/>
<feature type="transmembrane region" description="Helical" evidence="1">
    <location>
        <begin position="149"/>
        <end position="171"/>
    </location>
</feature>
<dbReference type="Proteomes" id="UP000199249">
    <property type="component" value="Unassembled WGS sequence"/>
</dbReference>
<dbReference type="STRING" id="651662.SAMN04488069_10965"/>
<accession>A0A1H3KB23</accession>
<name>A0A1H3KB23_9BACT</name>
<gene>
    <name evidence="2" type="ORF">SAMN04488069_10965</name>
</gene>
<keyword evidence="1" id="KW-0472">Membrane</keyword>
<organism evidence="2 3">
    <name type="scientific">Hymenobacter psychrophilus</name>
    <dbReference type="NCBI Taxonomy" id="651662"/>
    <lineage>
        <taxon>Bacteria</taxon>
        <taxon>Pseudomonadati</taxon>
        <taxon>Bacteroidota</taxon>
        <taxon>Cytophagia</taxon>
        <taxon>Cytophagales</taxon>
        <taxon>Hymenobacteraceae</taxon>
        <taxon>Hymenobacter</taxon>
    </lineage>
</organism>
<sequence>MSGGILSVLWQAVRGVFYLALYVLLISGTDFVLFNLAWCFIYLGFLLFLPLGTPLVVQLVLGFVTGISLDLVFDTGGVHAVAAVLLMYLRPWVLRLLTPRDGYDTQDSVNIHQMGWQWMVVYLVLLTAIHHTAFFLLELGSMRFVGLTLAKIVLSTLYTALALLIIQLVFYPTKRRQR</sequence>
<dbReference type="RefSeq" id="WP_092741182.1">
    <property type="nucleotide sequence ID" value="NZ_FNOV01000009.1"/>
</dbReference>
<keyword evidence="1" id="KW-0812">Transmembrane</keyword>